<name>A0A2P2Q0B6_RHIMU</name>
<reference evidence="1" key="1">
    <citation type="submission" date="2018-02" db="EMBL/GenBank/DDBJ databases">
        <title>Rhizophora mucronata_Transcriptome.</title>
        <authorList>
            <person name="Meera S.P."/>
            <person name="Sreeshan A."/>
            <person name="Augustine A."/>
        </authorList>
    </citation>
    <scope>NUCLEOTIDE SEQUENCE</scope>
    <source>
        <tissue evidence="1">Leaf</tissue>
    </source>
</reference>
<evidence type="ECO:0000313" key="1">
    <source>
        <dbReference type="EMBL" id="MBX60402.1"/>
    </source>
</evidence>
<sequence length="51" mass="6058">MFKKLRLPSHTLNTIGTCFHVLKLQQAIPVFHRILYIFLSWWATCFCFTSV</sequence>
<dbReference type="EMBL" id="GGEC01079918">
    <property type="protein sequence ID" value="MBX60402.1"/>
    <property type="molecule type" value="Transcribed_RNA"/>
</dbReference>
<protein>
    <submittedName>
        <fullName evidence="1">Uncharacterized protein</fullName>
    </submittedName>
</protein>
<proteinExistence type="predicted"/>
<accession>A0A2P2Q0B6</accession>
<dbReference type="AlphaFoldDB" id="A0A2P2Q0B6"/>
<organism evidence="1">
    <name type="scientific">Rhizophora mucronata</name>
    <name type="common">Asiatic mangrove</name>
    <dbReference type="NCBI Taxonomy" id="61149"/>
    <lineage>
        <taxon>Eukaryota</taxon>
        <taxon>Viridiplantae</taxon>
        <taxon>Streptophyta</taxon>
        <taxon>Embryophyta</taxon>
        <taxon>Tracheophyta</taxon>
        <taxon>Spermatophyta</taxon>
        <taxon>Magnoliopsida</taxon>
        <taxon>eudicotyledons</taxon>
        <taxon>Gunneridae</taxon>
        <taxon>Pentapetalae</taxon>
        <taxon>rosids</taxon>
        <taxon>fabids</taxon>
        <taxon>Malpighiales</taxon>
        <taxon>Rhizophoraceae</taxon>
        <taxon>Rhizophora</taxon>
    </lineage>
</organism>